<comment type="caution">
    <text evidence="1">The sequence shown here is derived from an EMBL/GenBank/DDBJ whole genome shotgun (WGS) entry which is preliminary data.</text>
</comment>
<evidence type="ECO:0000313" key="1">
    <source>
        <dbReference type="EMBL" id="KAJ0172084.1"/>
    </source>
</evidence>
<dbReference type="EMBL" id="CM034408">
    <property type="protein sequence ID" value="KAJ0172084.1"/>
    <property type="molecule type" value="Genomic_DNA"/>
</dbReference>
<dbReference type="Proteomes" id="UP000824533">
    <property type="component" value="Linkage Group LG22"/>
</dbReference>
<proteinExistence type="predicted"/>
<evidence type="ECO:0000313" key="2">
    <source>
        <dbReference type="Proteomes" id="UP000824533"/>
    </source>
</evidence>
<keyword evidence="2" id="KW-1185">Reference proteome</keyword>
<gene>
    <name evidence="1" type="ORF">K1T71_012057</name>
</gene>
<protein>
    <submittedName>
        <fullName evidence="1">Uncharacterized protein</fullName>
    </submittedName>
</protein>
<reference evidence="1 2" key="1">
    <citation type="journal article" date="2021" name="Front. Genet.">
        <title>Chromosome-Level Genome Assembly Reveals Significant Gene Expansion in the Toll and IMD Signaling Pathways of Dendrolimus kikuchii.</title>
        <authorList>
            <person name="Zhou J."/>
            <person name="Wu P."/>
            <person name="Xiong Z."/>
            <person name="Liu N."/>
            <person name="Zhao N."/>
            <person name="Ji M."/>
            <person name="Qiu Y."/>
            <person name="Yang B."/>
        </authorList>
    </citation>
    <scope>NUCLEOTIDE SEQUENCE [LARGE SCALE GENOMIC DNA]</scope>
    <source>
        <strain evidence="1">Ann1</strain>
    </source>
</reference>
<name>A0ACC1CKH3_9NEOP</name>
<accession>A0ACC1CKH3</accession>
<sequence length="376" mass="41001">MDGNKVHKPVPKGKPEGKYTGKVDTSAIPTTAATSSKEVARTGPLVPLQGNKGSATTGPSILELKWGQANTPVHWAEKPTGKAGKVPSGPACDDPQLTRKHKRMLQKNEKRRVKRAEAKSAKLHPPPPPLTDTNGQRHRPQPRGVSKKPKLSPALVPKPTTYVEAASMDVSKAELIITSSTGFISQATATETELLIENIITSAKTPTPTSEAPRFMRRLTYVDGSLPLYCDNEAAVEWTKETCAVLELPEVGKLVDTDVKNIPKMVRCGILLPHEHDGDKMPYLNQKQIEEYLALINDGEISEDDLEDSDTEGNENFYENGDDLLHDLESPLEEENDDPDNDPFMAGDPPLINEATANDQVPQVPFPSTSQAAEQL</sequence>
<organism evidence="1 2">
    <name type="scientific">Dendrolimus kikuchii</name>
    <dbReference type="NCBI Taxonomy" id="765133"/>
    <lineage>
        <taxon>Eukaryota</taxon>
        <taxon>Metazoa</taxon>
        <taxon>Ecdysozoa</taxon>
        <taxon>Arthropoda</taxon>
        <taxon>Hexapoda</taxon>
        <taxon>Insecta</taxon>
        <taxon>Pterygota</taxon>
        <taxon>Neoptera</taxon>
        <taxon>Endopterygota</taxon>
        <taxon>Lepidoptera</taxon>
        <taxon>Glossata</taxon>
        <taxon>Ditrysia</taxon>
        <taxon>Bombycoidea</taxon>
        <taxon>Lasiocampidae</taxon>
        <taxon>Dendrolimus</taxon>
    </lineage>
</organism>